<keyword evidence="7" id="KW-0234">DNA repair</keyword>
<dbReference type="SUPFAM" id="SSF52141">
    <property type="entry name" value="Uracil-DNA glycosylase-like"/>
    <property type="match status" value="1"/>
</dbReference>
<evidence type="ECO:0000259" key="11">
    <source>
        <dbReference type="SMART" id="SM00986"/>
    </source>
</evidence>
<keyword evidence="1" id="KW-0004">4Fe-4S</keyword>
<keyword evidence="4" id="KW-0378">Hydrolase</keyword>
<dbReference type="InterPro" id="IPR044147">
    <property type="entry name" value="UdgB-like"/>
</dbReference>
<dbReference type="SMART" id="SM00987">
    <property type="entry name" value="UreE_C"/>
    <property type="match status" value="1"/>
</dbReference>
<organism evidence="12 13">
    <name type="scientific">Micrococcus terreus</name>
    <dbReference type="NCBI Taxonomy" id="574650"/>
    <lineage>
        <taxon>Bacteria</taxon>
        <taxon>Bacillati</taxon>
        <taxon>Actinomycetota</taxon>
        <taxon>Actinomycetes</taxon>
        <taxon>Micrococcales</taxon>
        <taxon>Micrococcaceae</taxon>
        <taxon>Micrococcus</taxon>
    </lineage>
</organism>
<keyword evidence="6" id="KW-0411">Iron-sulfur</keyword>
<gene>
    <name evidence="12" type="ORF">SAMN04487966_101306</name>
</gene>
<keyword evidence="5" id="KW-0408">Iron</keyword>
<evidence type="ECO:0000256" key="1">
    <source>
        <dbReference type="ARBA" id="ARBA00022485"/>
    </source>
</evidence>
<comment type="similarity">
    <text evidence="8">Belongs to the uracil-DNA glycosylase (UDG) superfamily. Type 5 (UDGb) family.</text>
</comment>
<dbReference type="GO" id="GO:0006284">
    <property type="term" value="P:base-excision repair"/>
    <property type="evidence" value="ECO:0007669"/>
    <property type="project" value="InterPro"/>
</dbReference>
<dbReference type="GO" id="GO:0051539">
    <property type="term" value="F:4 iron, 4 sulfur cluster binding"/>
    <property type="evidence" value="ECO:0007669"/>
    <property type="project" value="UniProtKB-KW"/>
</dbReference>
<evidence type="ECO:0000256" key="2">
    <source>
        <dbReference type="ARBA" id="ARBA00022723"/>
    </source>
</evidence>
<dbReference type="Gene3D" id="3.40.470.10">
    <property type="entry name" value="Uracil-DNA glycosylase-like domain"/>
    <property type="match status" value="1"/>
</dbReference>
<accession>A0A1I7MET3</accession>
<dbReference type="Proteomes" id="UP000198881">
    <property type="component" value="Unassembled WGS sequence"/>
</dbReference>
<dbReference type="PANTHER" id="PTHR33693:SF3">
    <property type="entry name" value="TYPE-5 URACIL-DNA GLYCOSYLASE"/>
    <property type="match status" value="1"/>
</dbReference>
<dbReference type="GO" id="GO:0046872">
    <property type="term" value="F:metal ion binding"/>
    <property type="evidence" value="ECO:0007669"/>
    <property type="project" value="UniProtKB-KW"/>
</dbReference>
<dbReference type="GO" id="GO:0004844">
    <property type="term" value="F:uracil DNA N-glycosylase activity"/>
    <property type="evidence" value="ECO:0007669"/>
    <property type="project" value="InterPro"/>
</dbReference>
<evidence type="ECO:0000256" key="4">
    <source>
        <dbReference type="ARBA" id="ARBA00022801"/>
    </source>
</evidence>
<evidence type="ECO:0000256" key="9">
    <source>
        <dbReference type="ARBA" id="ARBA00023887"/>
    </source>
</evidence>
<dbReference type="STRING" id="574650.SAMN04487966_101306"/>
<dbReference type="RefSeq" id="WP_091693240.1">
    <property type="nucleotide sequence ID" value="NZ_FPCG01000001.1"/>
</dbReference>
<dbReference type="InterPro" id="IPR051536">
    <property type="entry name" value="UDG_Type-4/5"/>
</dbReference>
<evidence type="ECO:0000256" key="3">
    <source>
        <dbReference type="ARBA" id="ARBA00022763"/>
    </source>
</evidence>
<dbReference type="OrthoDB" id="9787663at2"/>
<keyword evidence="13" id="KW-1185">Reference proteome</keyword>
<dbReference type="PANTHER" id="PTHR33693">
    <property type="entry name" value="TYPE-5 URACIL-DNA GLYCOSYLASE"/>
    <property type="match status" value="1"/>
</dbReference>
<evidence type="ECO:0000256" key="8">
    <source>
        <dbReference type="ARBA" id="ARBA00023779"/>
    </source>
</evidence>
<evidence type="ECO:0000256" key="7">
    <source>
        <dbReference type="ARBA" id="ARBA00023204"/>
    </source>
</evidence>
<dbReference type="EMBL" id="FPCG01000001">
    <property type="protein sequence ID" value="SFV20320.1"/>
    <property type="molecule type" value="Genomic_DNA"/>
</dbReference>
<dbReference type="AlphaFoldDB" id="A0A1I7MET3"/>
<dbReference type="SMART" id="SM00986">
    <property type="entry name" value="UDG"/>
    <property type="match status" value="1"/>
</dbReference>
<reference evidence="12 13" key="1">
    <citation type="submission" date="2016-10" db="EMBL/GenBank/DDBJ databases">
        <authorList>
            <person name="de Groot N.N."/>
        </authorList>
    </citation>
    <scope>NUCLEOTIDE SEQUENCE [LARGE SCALE GENOMIC DNA]</scope>
    <source>
        <strain evidence="12 13">CGMCC 1.7054</strain>
    </source>
</reference>
<dbReference type="Pfam" id="PF03167">
    <property type="entry name" value="UDG"/>
    <property type="match status" value="1"/>
</dbReference>
<dbReference type="InterPro" id="IPR005122">
    <property type="entry name" value="Uracil-DNA_glycosylase-like"/>
</dbReference>
<evidence type="ECO:0000256" key="5">
    <source>
        <dbReference type="ARBA" id="ARBA00023004"/>
    </source>
</evidence>
<evidence type="ECO:0000313" key="13">
    <source>
        <dbReference type="Proteomes" id="UP000198881"/>
    </source>
</evidence>
<sequence>MVTSPLPHPITGQPFPSPVPPGTGWPGDPATPATPVAHSAGEVAALAGRASSGPDLDAMVSVCRACPRLVAWREEVAATKQRRFLGEPYWGRPVPSLGEQRPRVLVIGLAPAAQGGNRTGRMFTGDRSGDWIMAALHRAGYATQAESWAAGDGLELHGVRIIAPVHCAPPGNKPTPDERAACGGWMDRELVLADSAESALVLGGIGWQAVHAAAARLGWQMPRPRVAFGHGAETTFLRDDGTHLRVIGCYHVSQQNTFTGRLTESMLDEAIGRL</sequence>
<dbReference type="GO" id="GO:0033958">
    <property type="term" value="F:DNA-deoxyinosine glycosylase activity"/>
    <property type="evidence" value="ECO:0007669"/>
    <property type="project" value="InterPro"/>
</dbReference>
<evidence type="ECO:0000256" key="10">
    <source>
        <dbReference type="SAM" id="MobiDB-lite"/>
    </source>
</evidence>
<evidence type="ECO:0000313" key="12">
    <source>
        <dbReference type="EMBL" id="SFV20320.1"/>
    </source>
</evidence>
<name>A0A1I7MET3_9MICC</name>
<dbReference type="CDD" id="cd10031">
    <property type="entry name" value="UDG-F5_TTUDGB_like"/>
    <property type="match status" value="1"/>
</dbReference>
<proteinExistence type="inferred from homology"/>
<feature type="region of interest" description="Disordered" evidence="10">
    <location>
        <begin position="1"/>
        <end position="35"/>
    </location>
</feature>
<feature type="domain" description="Uracil-DNA glycosylase-like" evidence="11">
    <location>
        <begin position="95"/>
        <end position="271"/>
    </location>
</feature>
<dbReference type="InterPro" id="IPR036895">
    <property type="entry name" value="Uracil-DNA_glycosylase-like_sf"/>
</dbReference>
<keyword evidence="2" id="KW-0479">Metal-binding</keyword>
<protein>
    <recommendedName>
        <fullName evidence="9">Type-5 uracil-DNA glycosylase</fullName>
    </recommendedName>
</protein>
<keyword evidence="3" id="KW-0227">DNA damage</keyword>
<evidence type="ECO:0000256" key="6">
    <source>
        <dbReference type="ARBA" id="ARBA00023014"/>
    </source>
</evidence>
<dbReference type="SMR" id="A0A1I7MET3"/>